<feature type="non-terminal residue" evidence="4">
    <location>
        <position position="1"/>
    </location>
</feature>
<dbReference type="GO" id="GO:0016787">
    <property type="term" value="F:hydrolase activity"/>
    <property type="evidence" value="ECO:0007669"/>
    <property type="project" value="UniProtKB-KW"/>
</dbReference>
<dbReference type="NCBIfam" id="TIGR02282">
    <property type="entry name" value="MltB"/>
    <property type="match status" value="1"/>
</dbReference>
<evidence type="ECO:0000256" key="1">
    <source>
        <dbReference type="SAM" id="MobiDB-lite"/>
    </source>
</evidence>
<dbReference type="InterPro" id="IPR023346">
    <property type="entry name" value="Lysozyme-like_dom_sf"/>
</dbReference>
<dbReference type="CDD" id="cd13399">
    <property type="entry name" value="Slt35-like"/>
    <property type="match status" value="1"/>
</dbReference>
<name>A0ABP0IND2_9DINO</name>
<dbReference type="InterPro" id="IPR015943">
    <property type="entry name" value="WD40/YVTN_repeat-like_dom_sf"/>
</dbReference>
<dbReference type="InterPro" id="IPR028203">
    <property type="entry name" value="PSII_CF48-like_dom"/>
</dbReference>
<dbReference type="InterPro" id="IPR011757">
    <property type="entry name" value="Lytic_transglycosylase_MltB"/>
</dbReference>
<evidence type="ECO:0000259" key="3">
    <source>
        <dbReference type="Pfam" id="PF14870"/>
    </source>
</evidence>
<dbReference type="Gene3D" id="1.10.530.10">
    <property type="match status" value="1"/>
</dbReference>
<dbReference type="Pfam" id="PF13406">
    <property type="entry name" value="SLT_2"/>
    <property type="match status" value="1"/>
</dbReference>
<dbReference type="InterPro" id="IPR031304">
    <property type="entry name" value="SLT_2"/>
</dbReference>
<dbReference type="Proteomes" id="UP001642464">
    <property type="component" value="Unassembled WGS sequence"/>
</dbReference>
<gene>
    <name evidence="4" type="ORF">SCF082_LOCUS7507</name>
</gene>
<evidence type="ECO:0000313" key="5">
    <source>
        <dbReference type="Proteomes" id="UP001642464"/>
    </source>
</evidence>
<dbReference type="SUPFAM" id="SSF53955">
    <property type="entry name" value="Lysozyme-like"/>
    <property type="match status" value="1"/>
</dbReference>
<keyword evidence="5" id="KW-1185">Reference proteome</keyword>
<dbReference type="Gene3D" id="1.10.8.350">
    <property type="entry name" value="Bacterial muramidase"/>
    <property type="match status" value="1"/>
</dbReference>
<dbReference type="Gene3D" id="2.130.10.10">
    <property type="entry name" value="YVTN repeat-like/Quinoprotein amine dehydrogenase"/>
    <property type="match status" value="2"/>
</dbReference>
<proteinExistence type="predicted"/>
<evidence type="ECO:0000259" key="2">
    <source>
        <dbReference type="Pfam" id="PF13406"/>
    </source>
</evidence>
<comment type="caution">
    <text evidence="4">The sequence shown here is derived from an EMBL/GenBank/DDBJ whole genome shotgun (WGS) entry which is preliminary data.</text>
</comment>
<dbReference type="PANTHER" id="PTHR30163">
    <property type="entry name" value="MEMBRANE-BOUND LYTIC MUREIN TRANSGLYCOSYLASE B"/>
    <property type="match status" value="1"/>
</dbReference>
<keyword evidence="4" id="KW-0378">Hydrolase</keyword>
<reference evidence="4 5" key="1">
    <citation type="submission" date="2024-02" db="EMBL/GenBank/DDBJ databases">
        <authorList>
            <person name="Chen Y."/>
            <person name="Shah S."/>
            <person name="Dougan E. K."/>
            <person name="Thang M."/>
            <person name="Chan C."/>
        </authorList>
    </citation>
    <scope>NUCLEOTIDE SEQUENCE [LARGE SCALE GENOMIC DNA]</scope>
</reference>
<dbReference type="SUPFAM" id="SSF110296">
    <property type="entry name" value="Oligoxyloglucan reducing end-specific cellobiohydrolase"/>
    <property type="match status" value="1"/>
</dbReference>
<protein>
    <submittedName>
        <fullName evidence="4">Membrane-bound lytic murein transglycosylase B (35 kDa soluble lytic transglycosylase) (Murein hydrolase B) (Slt35)</fullName>
    </submittedName>
</protein>
<feature type="domain" description="Transglycosylase SLT" evidence="2">
    <location>
        <begin position="829"/>
        <end position="1119"/>
    </location>
</feature>
<dbReference type="Pfam" id="PF14870">
    <property type="entry name" value="PSII_BNR"/>
    <property type="match status" value="1"/>
</dbReference>
<organism evidence="4 5">
    <name type="scientific">Durusdinium trenchii</name>
    <dbReference type="NCBI Taxonomy" id="1381693"/>
    <lineage>
        <taxon>Eukaryota</taxon>
        <taxon>Sar</taxon>
        <taxon>Alveolata</taxon>
        <taxon>Dinophyceae</taxon>
        <taxon>Suessiales</taxon>
        <taxon>Symbiodiniaceae</taxon>
        <taxon>Durusdinium</taxon>
    </lineage>
</organism>
<dbReference type="PANTHER" id="PTHR30163:SF9">
    <property type="entry name" value="MEMBRANE-BOUND LYTIC MUREIN TRANSGLYCOSYLASE B"/>
    <property type="match status" value="1"/>
</dbReference>
<dbReference type="InterPro" id="IPR043426">
    <property type="entry name" value="MltB-like"/>
</dbReference>
<sequence>EENDPYADYSYLWEDVDKKKKKKNKRDRPKEKATAPSEQSLEVDDQAPPSDALIEQSDPPDSTEYSPELGDDSASTENPSLQPVEAIEETSNFDQEESDVVNPEASRKPTNDFRAGLPRGEPRNTINAGITYTNIAGQSHVGLVLSPEFSFGKVGVGLNVPILYGLDDQSIRTEIFEDGVGPARLIRYIRYGTQKRDPVYFRVGELDNLMIGFGGLVNNYTNTTSYEKRKVGLHYDVNYRGLGGVEGMYSDFNPESLNLFVMRPYIRPLATSGIPVARTLEIGATFLKDKDQTKIPTSDSTSTTYIFTEPGIGAFAIDAGLTVLQSPFLQIDVFGGYTRLNVRSEPLDVAVDALGDLQGASDVITDGFENGSGINVGVNFRFHFIANVFDTDLRIERLNYQDHYIPQFFNATYELNKDARILSLAGAKKQGGIYGSLTGHVLNKVRLGGSLMIPDDISATSPALVQLHADLERLFDKFSLHGSYTKGGLADLSDAFKLDERSLAKLRFVYHMNSILTAGVDYYWAFAIDENGAYREQDMRIELDSFTMTSSIRAIEVINDSTVWFAGSKGQYGFTKDGGKSWNIDSIVIDSLPSLQFRAIAITGEAIFLLSVASPALLYRSNDQGQNWQLVYQEDHPLAFYDAMAFWDDQSGIAMGDPTDGCLSILLTTDGGRHWTKVPCEQLPATHEGEAAFAASNSNIALSGNHAWIVSGGAAARVFHSPDRGQIWEVYDTPMVSGSQMTGIYSVDFYDAKHGVIFGGDWNQKDQNRGNKAVTTNGGKTWELVSEGQGPGYRSCVRYVPGTAGKTLVAVGSEGEVAWLAGAQKIVDKQAVADFARNFAYRNKVHIDEITEILDQAKYDESIIAKMNRPAEAMPWHRYRNIFMKDERILAGVKFWKENEIVLDAVSEETGVAPEIIVGILGVETYFGERKGNYRILDALYTLAFAYPKRASFFRSELEDYLLLARKEQIDVYSALGSYAGAMGYSQFMPSSYEAYAVSYEAGGTRDLMNSVEDAIASVANYLKAHRWKRDGPIAHKATVKADAKAIGKQSTRPKQTVGYYENRGYLSAGNLPSDMPSTLLSFDQKDEKEFWFCHYNFYVITRYNHSKLYALAVYQLAEAIKEQRMSQR</sequence>
<dbReference type="EMBL" id="CAXAMM010004219">
    <property type="protein sequence ID" value="CAK9002864.1"/>
    <property type="molecule type" value="Genomic_DNA"/>
</dbReference>
<feature type="region of interest" description="Disordered" evidence="1">
    <location>
        <begin position="1"/>
        <end position="123"/>
    </location>
</feature>
<accession>A0ABP0IND2</accession>
<feature type="domain" description="Photosynthesis system II assembly factor Ycf48/Hcf136-like" evidence="3">
    <location>
        <begin position="548"/>
        <end position="631"/>
    </location>
</feature>
<evidence type="ECO:0000313" key="4">
    <source>
        <dbReference type="EMBL" id="CAK9002864.1"/>
    </source>
</evidence>